<dbReference type="Proteomes" id="UP000472372">
    <property type="component" value="Chromosome 2"/>
</dbReference>
<dbReference type="EMBL" id="HG992978">
    <property type="protein sequence ID" value="CAE7012948.1"/>
    <property type="molecule type" value="Genomic_DNA"/>
</dbReference>
<proteinExistence type="predicted"/>
<dbReference type="InterPro" id="IPR036568">
    <property type="entry name" value="GGCT-like_sf"/>
</dbReference>
<accession>A0A6S6VSR8</accession>
<evidence type="ECO:0000259" key="2">
    <source>
        <dbReference type="Pfam" id="PF06094"/>
    </source>
</evidence>
<dbReference type="InterPro" id="IPR013024">
    <property type="entry name" value="GGCT-like"/>
</dbReference>
<evidence type="ECO:0000256" key="1">
    <source>
        <dbReference type="SAM" id="MobiDB-lite"/>
    </source>
</evidence>
<dbReference type="InterPro" id="IPR009288">
    <property type="entry name" value="AIG2-like_dom"/>
</dbReference>
<feature type="compositionally biased region" description="Pro residues" evidence="1">
    <location>
        <begin position="1"/>
        <end position="23"/>
    </location>
</feature>
<dbReference type="Pfam" id="PF06094">
    <property type="entry name" value="GGACT"/>
    <property type="match status" value="1"/>
</dbReference>
<reference evidence="3" key="1">
    <citation type="submission" date="2021-02" db="EMBL/GenBank/DDBJ databases">
        <authorList>
            <person name="Syme A R."/>
            <person name="Syme A R."/>
            <person name="Moolhuijzen P."/>
        </authorList>
    </citation>
    <scope>NUCLEOTIDE SEQUENCE</scope>
    <source>
        <strain evidence="3">W1-1</strain>
    </source>
</reference>
<sequence>MDHPPPTPPPPPPPPPPPLPPPRKLSKVSSQGISIPPPPPPPQVAHEPIAKIVYMRSLIAESAQTSEKSFEPCHMFFYGSLMDPEVIQSVIKLTELPTTKPATISGFKIKMWGIYPALVPSGHTHNFEFFRTRETPSETNYIYQKK</sequence>
<feature type="region of interest" description="Disordered" evidence="1">
    <location>
        <begin position="1"/>
        <end position="45"/>
    </location>
</feature>
<protein>
    <submittedName>
        <fullName evidence="3">AIG2 domain containing protein</fullName>
    </submittedName>
</protein>
<name>A0A6S6VSR8_9PLEO</name>
<dbReference type="Gene3D" id="3.10.490.10">
    <property type="entry name" value="Gamma-glutamyl cyclotransferase-like"/>
    <property type="match status" value="1"/>
</dbReference>
<dbReference type="CDD" id="cd06661">
    <property type="entry name" value="GGCT_like"/>
    <property type="match status" value="1"/>
</dbReference>
<evidence type="ECO:0000313" key="4">
    <source>
        <dbReference type="Proteomes" id="UP000472372"/>
    </source>
</evidence>
<gene>
    <name evidence="3" type="ORF">PTTW11_02429</name>
</gene>
<dbReference type="AlphaFoldDB" id="A0A6S6VSR8"/>
<dbReference type="SUPFAM" id="SSF110857">
    <property type="entry name" value="Gamma-glutamyl cyclotransferase-like"/>
    <property type="match status" value="1"/>
</dbReference>
<feature type="domain" description="Gamma-glutamylcyclotransferase AIG2-like" evidence="2">
    <location>
        <begin position="75"/>
        <end position="122"/>
    </location>
</feature>
<evidence type="ECO:0000313" key="3">
    <source>
        <dbReference type="EMBL" id="CAE7012948.1"/>
    </source>
</evidence>
<organism evidence="3 4">
    <name type="scientific">Pyrenophora teres f. teres</name>
    <dbReference type="NCBI Taxonomy" id="97479"/>
    <lineage>
        <taxon>Eukaryota</taxon>
        <taxon>Fungi</taxon>
        <taxon>Dikarya</taxon>
        <taxon>Ascomycota</taxon>
        <taxon>Pezizomycotina</taxon>
        <taxon>Dothideomycetes</taxon>
        <taxon>Pleosporomycetidae</taxon>
        <taxon>Pleosporales</taxon>
        <taxon>Pleosporineae</taxon>
        <taxon>Pleosporaceae</taxon>
        <taxon>Pyrenophora</taxon>
    </lineage>
</organism>